<dbReference type="AlphaFoldDB" id="A0A0D3I0X8"/>
<feature type="region of interest" description="Disordered" evidence="2">
    <location>
        <begin position="60"/>
        <end position="148"/>
    </location>
</feature>
<dbReference type="PROSITE" id="PS00018">
    <property type="entry name" value="EF_HAND_1"/>
    <property type="match status" value="1"/>
</dbReference>
<dbReference type="GO" id="GO:0005509">
    <property type="term" value="F:calcium ion binding"/>
    <property type="evidence" value="ECO:0007669"/>
    <property type="project" value="InterPro"/>
</dbReference>
<dbReference type="GeneID" id="17251060"/>
<dbReference type="Gene3D" id="1.10.238.10">
    <property type="entry name" value="EF-hand"/>
    <property type="match status" value="1"/>
</dbReference>
<dbReference type="RefSeq" id="XP_005757342.1">
    <property type="nucleotide sequence ID" value="XM_005757285.1"/>
</dbReference>
<organism evidence="4 5">
    <name type="scientific">Emiliania huxleyi (strain CCMP1516)</name>
    <dbReference type="NCBI Taxonomy" id="280463"/>
    <lineage>
        <taxon>Eukaryota</taxon>
        <taxon>Haptista</taxon>
        <taxon>Haptophyta</taxon>
        <taxon>Prymnesiophyceae</taxon>
        <taxon>Isochrysidales</taxon>
        <taxon>Noelaerhabdaceae</taxon>
        <taxon>Emiliania</taxon>
    </lineage>
</organism>
<keyword evidence="1" id="KW-0106">Calcium</keyword>
<name>A0A0D3I0X8_EMIH1</name>
<dbReference type="InterPro" id="IPR018247">
    <property type="entry name" value="EF_Hand_1_Ca_BS"/>
</dbReference>
<feature type="compositionally biased region" description="Basic and acidic residues" evidence="2">
    <location>
        <begin position="113"/>
        <end position="124"/>
    </location>
</feature>
<dbReference type="InterPro" id="IPR002048">
    <property type="entry name" value="EF_hand_dom"/>
</dbReference>
<evidence type="ECO:0000313" key="4">
    <source>
        <dbReference type="EnsemblProtists" id="EOD04913"/>
    </source>
</evidence>
<proteinExistence type="predicted"/>
<dbReference type="PaxDb" id="2903-EOD04913"/>
<feature type="compositionally biased region" description="Polar residues" evidence="2">
    <location>
        <begin position="8"/>
        <end position="18"/>
    </location>
</feature>
<dbReference type="HOGENOM" id="CLU_837919_0_0_1"/>
<feature type="compositionally biased region" description="Low complexity" evidence="2">
    <location>
        <begin position="72"/>
        <end position="81"/>
    </location>
</feature>
<accession>A0A0D3I0X8</accession>
<evidence type="ECO:0000256" key="1">
    <source>
        <dbReference type="ARBA" id="ARBA00022837"/>
    </source>
</evidence>
<keyword evidence="5" id="KW-1185">Reference proteome</keyword>
<feature type="region of interest" description="Disordered" evidence="2">
    <location>
        <begin position="1"/>
        <end position="25"/>
    </location>
</feature>
<feature type="compositionally biased region" description="Low complexity" evidence="2">
    <location>
        <begin position="125"/>
        <end position="136"/>
    </location>
</feature>
<dbReference type="PROSITE" id="PS50222">
    <property type="entry name" value="EF_HAND_2"/>
    <property type="match status" value="2"/>
</dbReference>
<evidence type="ECO:0000313" key="5">
    <source>
        <dbReference type="Proteomes" id="UP000013827"/>
    </source>
</evidence>
<feature type="domain" description="EF-hand" evidence="3">
    <location>
        <begin position="290"/>
        <end position="325"/>
    </location>
</feature>
<dbReference type="InterPro" id="IPR011992">
    <property type="entry name" value="EF-hand-dom_pair"/>
</dbReference>
<protein>
    <recommendedName>
        <fullName evidence="3">EF-hand domain-containing protein</fullName>
    </recommendedName>
</protein>
<dbReference type="Proteomes" id="UP000013827">
    <property type="component" value="Unassembled WGS sequence"/>
</dbReference>
<feature type="compositionally biased region" description="Low complexity" evidence="2">
    <location>
        <begin position="95"/>
        <end position="104"/>
    </location>
</feature>
<dbReference type="KEGG" id="ehx:EMIHUDRAFT_250387"/>
<dbReference type="EnsemblProtists" id="EOD04913">
    <property type="protein sequence ID" value="EOD04913"/>
    <property type="gene ID" value="EMIHUDRAFT_250387"/>
</dbReference>
<reference evidence="5" key="1">
    <citation type="journal article" date="2013" name="Nature">
        <title>Pan genome of the phytoplankton Emiliania underpins its global distribution.</title>
        <authorList>
            <person name="Read B.A."/>
            <person name="Kegel J."/>
            <person name="Klute M.J."/>
            <person name="Kuo A."/>
            <person name="Lefebvre S.C."/>
            <person name="Maumus F."/>
            <person name="Mayer C."/>
            <person name="Miller J."/>
            <person name="Monier A."/>
            <person name="Salamov A."/>
            <person name="Young J."/>
            <person name="Aguilar M."/>
            <person name="Claverie J.M."/>
            <person name="Frickenhaus S."/>
            <person name="Gonzalez K."/>
            <person name="Herman E.K."/>
            <person name="Lin Y.C."/>
            <person name="Napier J."/>
            <person name="Ogata H."/>
            <person name="Sarno A.F."/>
            <person name="Shmutz J."/>
            <person name="Schroeder D."/>
            <person name="de Vargas C."/>
            <person name="Verret F."/>
            <person name="von Dassow P."/>
            <person name="Valentin K."/>
            <person name="Van de Peer Y."/>
            <person name="Wheeler G."/>
            <person name="Dacks J.B."/>
            <person name="Delwiche C.F."/>
            <person name="Dyhrman S.T."/>
            <person name="Glockner G."/>
            <person name="John U."/>
            <person name="Richards T."/>
            <person name="Worden A.Z."/>
            <person name="Zhang X."/>
            <person name="Grigoriev I.V."/>
            <person name="Allen A.E."/>
            <person name="Bidle K."/>
            <person name="Borodovsky M."/>
            <person name="Bowler C."/>
            <person name="Brownlee C."/>
            <person name="Cock J.M."/>
            <person name="Elias M."/>
            <person name="Gladyshev V.N."/>
            <person name="Groth M."/>
            <person name="Guda C."/>
            <person name="Hadaegh A."/>
            <person name="Iglesias-Rodriguez M.D."/>
            <person name="Jenkins J."/>
            <person name="Jones B.M."/>
            <person name="Lawson T."/>
            <person name="Leese F."/>
            <person name="Lindquist E."/>
            <person name="Lobanov A."/>
            <person name="Lomsadze A."/>
            <person name="Malik S.B."/>
            <person name="Marsh M.E."/>
            <person name="Mackinder L."/>
            <person name="Mock T."/>
            <person name="Mueller-Roeber B."/>
            <person name="Pagarete A."/>
            <person name="Parker M."/>
            <person name="Probert I."/>
            <person name="Quesneville H."/>
            <person name="Raines C."/>
            <person name="Rensing S.A."/>
            <person name="Riano-Pachon D.M."/>
            <person name="Richier S."/>
            <person name="Rokitta S."/>
            <person name="Shiraiwa Y."/>
            <person name="Soanes D.M."/>
            <person name="van der Giezen M."/>
            <person name="Wahlund T.M."/>
            <person name="Williams B."/>
            <person name="Wilson W."/>
            <person name="Wolfe G."/>
            <person name="Wurch L.L."/>
        </authorList>
    </citation>
    <scope>NUCLEOTIDE SEQUENCE</scope>
</reference>
<feature type="domain" description="EF-hand" evidence="3">
    <location>
        <begin position="200"/>
        <end position="235"/>
    </location>
</feature>
<evidence type="ECO:0000256" key="2">
    <source>
        <dbReference type="SAM" id="MobiDB-lite"/>
    </source>
</evidence>
<sequence length="384" mass="41390">MMLRVTRPSGSPVGSQIIVQDPSGRQFRARIPPGVAEGGVFHVRVPAAAPAMWDHAYATPAPRSSGGGGGQAAVPGGLPVAVPTPPGGSVPMGLPVTATPAQRQQPPPPPFSRETDEEREERELAQALAESARLAEPSNSSFGLRPRTGSDGVTRQLAECADLCAEPCAVFWDASSRRELPSKSCPLCRCDFDKAVVLPSLERQPEVWFRTCDVKGDGYLSKQEVINVLLSQFPLDVDRFEARMEDAWPQVDPNGDGDEFFAPETGLLALVRANLSDDMRVEPVEAAPPDVRTQRNAWFDHFDEDKTGSLTQEELTRALVKTYALGADLAQVRTMRDFVAAVFPAFTAEATISRDAFLRPGEGLADTIIAQLDHLSPRPSPSGV</sequence>
<reference evidence="4" key="2">
    <citation type="submission" date="2024-10" db="UniProtKB">
        <authorList>
            <consortium name="EnsemblProtists"/>
        </authorList>
    </citation>
    <scope>IDENTIFICATION</scope>
</reference>
<dbReference type="SUPFAM" id="SSF47473">
    <property type="entry name" value="EF-hand"/>
    <property type="match status" value="1"/>
</dbReference>
<evidence type="ECO:0000259" key="3">
    <source>
        <dbReference type="PROSITE" id="PS50222"/>
    </source>
</evidence>